<sequence length="62" mass="7063">MVVCVMLLRRASPITLRCGPVRSEQQEELLRIQSSGEAECVSRRVHVCIAHPTISRPRRHVD</sequence>
<protein>
    <submittedName>
        <fullName evidence="1">Uncharacterized protein</fullName>
    </submittedName>
</protein>
<gene>
    <name evidence="1" type="ORF">PMIN01_04041</name>
</gene>
<proteinExistence type="predicted"/>
<comment type="caution">
    <text evidence="1">The sequence shown here is derived from an EMBL/GenBank/DDBJ whole genome shotgun (WGS) entry which is preliminary data.</text>
</comment>
<dbReference type="Proteomes" id="UP000756921">
    <property type="component" value="Unassembled WGS sequence"/>
</dbReference>
<reference evidence="1" key="1">
    <citation type="journal article" date="2020" name="Mol. Plant Microbe Interact.">
        <title>Genome Sequence of the Biocontrol Agent Coniothyrium minitans strain Conio (IMI 134523).</title>
        <authorList>
            <person name="Patel D."/>
            <person name="Shittu T.A."/>
            <person name="Baroncelli R."/>
            <person name="Muthumeenakshi S."/>
            <person name="Osborne T.H."/>
            <person name="Janganan T.K."/>
            <person name="Sreenivasaprasad S."/>
        </authorList>
    </citation>
    <scope>NUCLEOTIDE SEQUENCE</scope>
    <source>
        <strain evidence="1">Conio</strain>
    </source>
</reference>
<organism evidence="1 2">
    <name type="scientific">Paraphaeosphaeria minitans</name>
    <dbReference type="NCBI Taxonomy" id="565426"/>
    <lineage>
        <taxon>Eukaryota</taxon>
        <taxon>Fungi</taxon>
        <taxon>Dikarya</taxon>
        <taxon>Ascomycota</taxon>
        <taxon>Pezizomycotina</taxon>
        <taxon>Dothideomycetes</taxon>
        <taxon>Pleosporomycetidae</taxon>
        <taxon>Pleosporales</taxon>
        <taxon>Massarineae</taxon>
        <taxon>Didymosphaeriaceae</taxon>
        <taxon>Paraphaeosphaeria</taxon>
    </lineage>
</organism>
<dbReference type="EMBL" id="WJXW01000003">
    <property type="protein sequence ID" value="KAF9738758.1"/>
    <property type="molecule type" value="Genomic_DNA"/>
</dbReference>
<evidence type="ECO:0000313" key="1">
    <source>
        <dbReference type="EMBL" id="KAF9738758.1"/>
    </source>
</evidence>
<dbReference type="OrthoDB" id="10538041at2759"/>
<keyword evidence="2" id="KW-1185">Reference proteome</keyword>
<dbReference type="AlphaFoldDB" id="A0A9P6KTD9"/>
<name>A0A9P6KTD9_9PLEO</name>
<evidence type="ECO:0000313" key="2">
    <source>
        <dbReference type="Proteomes" id="UP000756921"/>
    </source>
</evidence>
<accession>A0A9P6KTD9</accession>